<gene>
    <name evidence="1" type="ORF">AWN68_14345</name>
</gene>
<comment type="caution">
    <text evidence="1">The sequence shown here is derived from an EMBL/GenBank/DDBJ whole genome shotgun (WGS) entry which is preliminary data.</text>
</comment>
<accession>A0A150XUR6</accession>
<organism evidence="1 2">
    <name type="scientific">Roseivirga echinicomitans</name>
    <dbReference type="NCBI Taxonomy" id="296218"/>
    <lineage>
        <taxon>Bacteria</taxon>
        <taxon>Pseudomonadati</taxon>
        <taxon>Bacteroidota</taxon>
        <taxon>Cytophagia</taxon>
        <taxon>Cytophagales</taxon>
        <taxon>Roseivirgaceae</taxon>
        <taxon>Roseivirga</taxon>
    </lineage>
</organism>
<protein>
    <submittedName>
        <fullName evidence="1">Uncharacterized protein</fullName>
    </submittedName>
</protein>
<dbReference type="STRING" id="296218.AWN68_14345"/>
<proteinExistence type="predicted"/>
<dbReference type="Proteomes" id="UP000075615">
    <property type="component" value="Unassembled WGS sequence"/>
</dbReference>
<evidence type="ECO:0000313" key="2">
    <source>
        <dbReference type="Proteomes" id="UP000075615"/>
    </source>
</evidence>
<sequence>MPLLRNKGLKVVRKKEKELDMRKYIIVFAIGMLSSGLIAQSLSKTDTEDINTRFSKFLEHTSKQEFDKLLNFLHPKQFEGNSSVSMKEMAQMLQLMRIKLEMENVEVGKLNGLSPQGNNKYALADYSMDLKLTLNEQNKAFADQIVSGLKGEFGADKVTYDASKYVITAKGAKNVIWVKEKALGNDWYLVDFDPQRPQAWKSIIPEKVLTEAATKTK</sequence>
<reference evidence="1 2" key="1">
    <citation type="submission" date="2016-01" db="EMBL/GenBank/DDBJ databases">
        <title>Genome sequencing of Roseivirga echinicomitans KMM 6058.</title>
        <authorList>
            <person name="Selvaratnam C."/>
            <person name="Thevarajoo S."/>
            <person name="Goh K.M."/>
            <person name="Ee R."/>
            <person name="Chan K.-G."/>
            <person name="Chong C.S."/>
        </authorList>
    </citation>
    <scope>NUCLEOTIDE SEQUENCE [LARGE SCALE GENOMIC DNA]</scope>
    <source>
        <strain evidence="1 2">KMM 6058</strain>
    </source>
</reference>
<keyword evidence="2" id="KW-1185">Reference proteome</keyword>
<dbReference type="EMBL" id="LRDB01000003">
    <property type="protein sequence ID" value="KYG82436.1"/>
    <property type="molecule type" value="Genomic_DNA"/>
</dbReference>
<name>A0A150XUR6_9BACT</name>
<dbReference type="AlphaFoldDB" id="A0A150XUR6"/>
<evidence type="ECO:0000313" key="1">
    <source>
        <dbReference type="EMBL" id="KYG82436.1"/>
    </source>
</evidence>